<proteinExistence type="predicted"/>
<accession>A0ABM9EFP0</accession>
<dbReference type="InterPro" id="IPR010607">
    <property type="entry name" value="DUF1194"/>
</dbReference>
<keyword evidence="3" id="KW-1185">Reference proteome</keyword>
<evidence type="ECO:0000313" key="3">
    <source>
        <dbReference type="Proteomes" id="UP001152604"/>
    </source>
</evidence>
<evidence type="ECO:0000256" key="1">
    <source>
        <dbReference type="SAM" id="SignalP"/>
    </source>
</evidence>
<dbReference type="SUPFAM" id="SSF53300">
    <property type="entry name" value="vWA-like"/>
    <property type="match status" value="1"/>
</dbReference>
<comment type="caution">
    <text evidence="2">The sequence shown here is derived from an EMBL/GenBank/DDBJ whole genome shotgun (WGS) entry which is preliminary data.</text>
</comment>
<evidence type="ECO:0000313" key="2">
    <source>
        <dbReference type="EMBL" id="CAH2408179.1"/>
    </source>
</evidence>
<evidence type="ECO:0008006" key="4">
    <source>
        <dbReference type="Google" id="ProtNLM"/>
    </source>
</evidence>
<dbReference type="Proteomes" id="UP001152604">
    <property type="component" value="Unassembled WGS sequence"/>
</dbReference>
<keyword evidence="1" id="KW-0732">Signal</keyword>
<reference evidence="2" key="1">
    <citation type="submission" date="2022-03" db="EMBL/GenBank/DDBJ databases">
        <authorList>
            <person name="Brunel B."/>
        </authorList>
    </citation>
    <scope>NUCLEOTIDE SEQUENCE</scope>
    <source>
        <strain evidence="2">STM4922sample</strain>
    </source>
</reference>
<dbReference type="EMBL" id="CAKXZS010000089">
    <property type="protein sequence ID" value="CAH2408179.1"/>
    <property type="molecule type" value="Genomic_DNA"/>
</dbReference>
<sequence>MRLKRVPVKRFMRHALNLCFDACRYPKTAAQFWATCISLLACLACAQAAPLAAPADTIAVDVELVLAVDISHSMDEKEFALQRAGYVKALRHPDFISAVRSGVTGRIALAYFEWAGTVRDDAVIAWQVIDDAESAEAFADKIEARPFRSFRGTSISSALAFGAKLLDGAAFDATRSVIDISGDGPNNIGMPVTTTRDAAIAKGIVINGLPILISPSPSFSHLDQYYAECVTGGPGSFVLPVYAASEFVTAIRRKLVLEVSGVANPKAGPKGGPSADPGSVPVDAAAPVDCLQGERGRRLFSDPYFPELDR</sequence>
<protein>
    <recommendedName>
        <fullName evidence="4">DUF1194 domain-containing protein</fullName>
    </recommendedName>
</protein>
<gene>
    <name evidence="2" type="ORF">MES4922_90116</name>
</gene>
<name>A0ABM9EFP0_9HYPH</name>
<organism evidence="2 3">
    <name type="scientific">Mesorhizobium ventifaucium</name>
    <dbReference type="NCBI Taxonomy" id="666020"/>
    <lineage>
        <taxon>Bacteria</taxon>
        <taxon>Pseudomonadati</taxon>
        <taxon>Pseudomonadota</taxon>
        <taxon>Alphaproteobacteria</taxon>
        <taxon>Hyphomicrobiales</taxon>
        <taxon>Phyllobacteriaceae</taxon>
        <taxon>Mesorhizobium</taxon>
    </lineage>
</organism>
<feature type="chain" id="PRO_5045117071" description="DUF1194 domain-containing protein" evidence="1">
    <location>
        <begin position="49"/>
        <end position="310"/>
    </location>
</feature>
<dbReference type="Gene3D" id="3.40.50.410">
    <property type="entry name" value="von Willebrand factor, type A domain"/>
    <property type="match status" value="1"/>
</dbReference>
<feature type="signal peptide" evidence="1">
    <location>
        <begin position="1"/>
        <end position="48"/>
    </location>
</feature>
<dbReference type="Pfam" id="PF06707">
    <property type="entry name" value="DUF1194"/>
    <property type="match status" value="1"/>
</dbReference>
<dbReference type="InterPro" id="IPR036465">
    <property type="entry name" value="vWFA_dom_sf"/>
</dbReference>